<gene>
    <name evidence="2" type="ORF">HXK21_06930</name>
</gene>
<name>A0A929RZY6_9BACT</name>
<dbReference type="Proteomes" id="UP000704068">
    <property type="component" value="Unassembled WGS sequence"/>
</dbReference>
<dbReference type="EMBL" id="JABZGR010000022">
    <property type="protein sequence ID" value="MBF0970759.1"/>
    <property type="molecule type" value="Genomic_DNA"/>
</dbReference>
<feature type="chain" id="PRO_5036806363" evidence="1">
    <location>
        <begin position="24"/>
        <end position="384"/>
    </location>
</feature>
<evidence type="ECO:0000313" key="2">
    <source>
        <dbReference type="EMBL" id="MBF0970759.1"/>
    </source>
</evidence>
<organism evidence="2 3">
    <name type="scientific">Alloprevotella tannerae</name>
    <dbReference type="NCBI Taxonomy" id="76122"/>
    <lineage>
        <taxon>Bacteria</taxon>
        <taxon>Pseudomonadati</taxon>
        <taxon>Bacteroidota</taxon>
        <taxon>Bacteroidia</taxon>
        <taxon>Bacteroidales</taxon>
        <taxon>Prevotellaceae</taxon>
        <taxon>Alloprevotella</taxon>
    </lineage>
</organism>
<comment type="caution">
    <text evidence="2">The sequence shown here is derived from an EMBL/GenBank/DDBJ whole genome shotgun (WGS) entry which is preliminary data.</text>
</comment>
<dbReference type="SUPFAM" id="SSF56978">
    <property type="entry name" value="Perfringolysin"/>
    <property type="match status" value="1"/>
</dbReference>
<dbReference type="GO" id="GO:0015485">
    <property type="term" value="F:cholesterol binding"/>
    <property type="evidence" value="ECO:0007669"/>
    <property type="project" value="InterPro"/>
</dbReference>
<dbReference type="PROSITE" id="PS51257">
    <property type="entry name" value="PROKAR_LIPOPROTEIN"/>
    <property type="match status" value="1"/>
</dbReference>
<dbReference type="Gene3D" id="3.40.30.40">
    <property type="entry name" value="Perfringolysin"/>
    <property type="match status" value="1"/>
</dbReference>
<feature type="signal peptide" evidence="1">
    <location>
        <begin position="1"/>
        <end position="23"/>
    </location>
</feature>
<sequence>MMKVSIKKIAGYCSLTLLFPLLAACSSDSPPEPYKDLKQVNFPQEKSTVLLTKPTDHIVDGYNQLLEVYTVQETLDPISTIDGLSVNRGIAFGFHPGLPLNGDDFMKAKLERVYNDMPSSSFTFTLQLPANRYDKIQLPTPDKKGLDDSLRVILQAKAEDTYKENEAMNYIDLFATDVTTAESCNQVFNKFCSKTVLDNWLMNAFGLNESLYRAYGPHYVALKVRQKFFSVSLQPVRPADWGKLKDLGAYEPLYVSDVDYGRELNLVARTDMSAEQFKDLFQKALQASMDPKSGRKYDQERKKLDKMLTEKKISVVINQGEKNPFSGISSYTALLDFLRIPSAAEFLDYCTPIAYKVKAMRDNRPIVVRASHTEQRLIKGEKAK</sequence>
<dbReference type="AlphaFoldDB" id="A0A929RZY6"/>
<proteinExistence type="predicted"/>
<accession>A0A929RZY6</accession>
<evidence type="ECO:0000313" key="3">
    <source>
        <dbReference type="Proteomes" id="UP000704068"/>
    </source>
</evidence>
<protein>
    <submittedName>
        <fullName evidence="2">Thiol-activated cytolysin family protein</fullName>
    </submittedName>
</protein>
<dbReference type="RefSeq" id="WP_303764405.1">
    <property type="nucleotide sequence ID" value="NZ_JABZGR010000022.1"/>
</dbReference>
<reference evidence="2" key="1">
    <citation type="submission" date="2020-04" db="EMBL/GenBank/DDBJ databases">
        <title>Deep metagenomics examines the oral microbiome during advanced dental caries in children, revealing novel taxa and co-occurrences with host molecules.</title>
        <authorList>
            <person name="Baker J.L."/>
            <person name="Morton J.T."/>
            <person name="Dinis M."/>
            <person name="Alvarez R."/>
            <person name="Tran N.C."/>
            <person name="Knight R."/>
            <person name="Edlund A."/>
        </authorList>
    </citation>
    <scope>NUCLEOTIDE SEQUENCE</scope>
    <source>
        <strain evidence="2">JCVI_34_bin.1</strain>
    </source>
</reference>
<evidence type="ECO:0000256" key="1">
    <source>
        <dbReference type="SAM" id="SignalP"/>
    </source>
</evidence>
<keyword evidence="1" id="KW-0732">Signal</keyword>
<dbReference type="InterPro" id="IPR036359">
    <property type="entry name" value="Thiol_cytolysin_sf"/>
</dbReference>